<keyword evidence="12" id="KW-0812">Transmembrane</keyword>
<keyword evidence="8 15" id="KW-0418">Kinase</keyword>
<dbReference type="InterPro" id="IPR050640">
    <property type="entry name" value="Bact_2-comp_sensor_kinase"/>
</dbReference>
<feature type="domain" description="Histidine kinase" evidence="13">
    <location>
        <begin position="496"/>
        <end position="601"/>
    </location>
</feature>
<dbReference type="InterPro" id="IPR003594">
    <property type="entry name" value="HATPase_dom"/>
</dbReference>
<evidence type="ECO:0000256" key="3">
    <source>
        <dbReference type="ARBA" id="ARBA00012438"/>
    </source>
</evidence>
<keyword evidence="7" id="KW-0547">Nucleotide-binding</keyword>
<organism evidence="15 16">
    <name type="scientific">Cohnella nanjingensis</name>
    <dbReference type="NCBI Taxonomy" id="1387779"/>
    <lineage>
        <taxon>Bacteria</taxon>
        <taxon>Bacillati</taxon>
        <taxon>Bacillota</taxon>
        <taxon>Bacilli</taxon>
        <taxon>Bacillales</taxon>
        <taxon>Paenibacillaceae</taxon>
        <taxon>Cohnella</taxon>
    </lineage>
</organism>
<dbReference type="PANTHER" id="PTHR34220">
    <property type="entry name" value="SENSOR HISTIDINE KINASE YPDA"/>
    <property type="match status" value="1"/>
</dbReference>
<keyword evidence="9" id="KW-0067">ATP-binding</keyword>
<evidence type="ECO:0000256" key="2">
    <source>
        <dbReference type="ARBA" id="ARBA00004651"/>
    </source>
</evidence>
<dbReference type="PROSITE" id="PS50885">
    <property type="entry name" value="HAMP"/>
    <property type="match status" value="1"/>
</dbReference>
<evidence type="ECO:0000313" key="16">
    <source>
        <dbReference type="Proteomes" id="UP000547209"/>
    </source>
</evidence>
<feature type="domain" description="HAMP" evidence="14">
    <location>
        <begin position="334"/>
        <end position="386"/>
    </location>
</feature>
<feature type="transmembrane region" description="Helical" evidence="12">
    <location>
        <begin position="20"/>
        <end position="44"/>
    </location>
</feature>
<keyword evidence="11 12" id="KW-0472">Membrane</keyword>
<keyword evidence="4" id="KW-1003">Cell membrane</keyword>
<dbReference type="PROSITE" id="PS50109">
    <property type="entry name" value="HIS_KIN"/>
    <property type="match status" value="1"/>
</dbReference>
<dbReference type="SMART" id="SM00304">
    <property type="entry name" value="HAMP"/>
    <property type="match status" value="1"/>
</dbReference>
<dbReference type="InterPro" id="IPR005467">
    <property type="entry name" value="His_kinase_dom"/>
</dbReference>
<keyword evidence="16" id="KW-1185">Reference proteome</keyword>
<dbReference type="Gene3D" id="6.10.340.10">
    <property type="match status" value="1"/>
</dbReference>
<dbReference type="EMBL" id="JACJVP010000006">
    <property type="protein sequence ID" value="MBB6670043.1"/>
    <property type="molecule type" value="Genomic_DNA"/>
</dbReference>
<proteinExistence type="predicted"/>
<dbReference type="InterPro" id="IPR010559">
    <property type="entry name" value="Sig_transdc_His_kin_internal"/>
</dbReference>
<name>A0A7X0VE93_9BACL</name>
<dbReference type="EC" id="2.7.13.3" evidence="3"/>
<keyword evidence="10" id="KW-0902">Two-component regulatory system</keyword>
<comment type="subcellular location">
    <subcellularLocation>
        <location evidence="2">Cell membrane</location>
        <topology evidence="2">Multi-pass membrane protein</topology>
    </subcellularLocation>
</comment>
<keyword evidence="5" id="KW-0597">Phosphoprotein</keyword>
<evidence type="ECO:0000256" key="11">
    <source>
        <dbReference type="ARBA" id="ARBA00023136"/>
    </source>
</evidence>
<dbReference type="AlphaFoldDB" id="A0A7X0VE93"/>
<evidence type="ECO:0000256" key="12">
    <source>
        <dbReference type="SAM" id="Phobius"/>
    </source>
</evidence>
<evidence type="ECO:0000256" key="6">
    <source>
        <dbReference type="ARBA" id="ARBA00022679"/>
    </source>
</evidence>
<dbReference type="Proteomes" id="UP000547209">
    <property type="component" value="Unassembled WGS sequence"/>
</dbReference>
<dbReference type="InterPro" id="IPR036890">
    <property type="entry name" value="HATPase_C_sf"/>
</dbReference>
<evidence type="ECO:0000256" key="5">
    <source>
        <dbReference type="ARBA" id="ARBA00022553"/>
    </source>
</evidence>
<dbReference type="InterPro" id="IPR003660">
    <property type="entry name" value="HAMP_dom"/>
</dbReference>
<evidence type="ECO:0000259" key="14">
    <source>
        <dbReference type="PROSITE" id="PS50885"/>
    </source>
</evidence>
<evidence type="ECO:0000256" key="10">
    <source>
        <dbReference type="ARBA" id="ARBA00023012"/>
    </source>
</evidence>
<evidence type="ECO:0000256" key="8">
    <source>
        <dbReference type="ARBA" id="ARBA00022777"/>
    </source>
</evidence>
<accession>A0A7X0VE93</accession>
<evidence type="ECO:0000313" key="15">
    <source>
        <dbReference type="EMBL" id="MBB6670043.1"/>
    </source>
</evidence>
<dbReference type="GO" id="GO:0005886">
    <property type="term" value="C:plasma membrane"/>
    <property type="evidence" value="ECO:0007669"/>
    <property type="project" value="UniProtKB-SubCell"/>
</dbReference>
<dbReference type="SMART" id="SM00387">
    <property type="entry name" value="HATPase_c"/>
    <property type="match status" value="1"/>
</dbReference>
<evidence type="ECO:0000256" key="1">
    <source>
        <dbReference type="ARBA" id="ARBA00000085"/>
    </source>
</evidence>
<feature type="transmembrane region" description="Helical" evidence="12">
    <location>
        <begin position="313"/>
        <end position="337"/>
    </location>
</feature>
<protein>
    <recommendedName>
        <fullName evidence="3">histidine kinase</fullName>
        <ecNumber evidence="3">2.7.13.3</ecNumber>
    </recommendedName>
</protein>
<evidence type="ECO:0000256" key="9">
    <source>
        <dbReference type="ARBA" id="ARBA00022840"/>
    </source>
</evidence>
<dbReference type="Pfam" id="PF00672">
    <property type="entry name" value="HAMP"/>
    <property type="match status" value="1"/>
</dbReference>
<comment type="caution">
    <text evidence="15">The sequence shown here is derived from an EMBL/GenBank/DDBJ whole genome shotgun (WGS) entry which is preliminary data.</text>
</comment>
<dbReference type="SUPFAM" id="SSF158472">
    <property type="entry name" value="HAMP domain-like"/>
    <property type="match status" value="1"/>
</dbReference>
<reference evidence="15 16" key="1">
    <citation type="submission" date="2020-08" db="EMBL/GenBank/DDBJ databases">
        <title>Cohnella phylogeny.</title>
        <authorList>
            <person name="Dunlap C."/>
        </authorList>
    </citation>
    <scope>NUCLEOTIDE SEQUENCE [LARGE SCALE GENOMIC DNA]</scope>
    <source>
        <strain evidence="15 16">DSM 28246</strain>
    </source>
</reference>
<dbReference type="GO" id="GO:0000155">
    <property type="term" value="F:phosphorelay sensor kinase activity"/>
    <property type="evidence" value="ECO:0007669"/>
    <property type="project" value="InterPro"/>
</dbReference>
<dbReference type="RefSeq" id="WP_185141482.1">
    <property type="nucleotide sequence ID" value="NZ_JACJVP010000006.1"/>
</dbReference>
<dbReference type="GO" id="GO:0005524">
    <property type="term" value="F:ATP binding"/>
    <property type="evidence" value="ECO:0007669"/>
    <property type="project" value="UniProtKB-KW"/>
</dbReference>
<gene>
    <name evidence="15" type="ORF">H7C19_05000</name>
</gene>
<evidence type="ECO:0000256" key="7">
    <source>
        <dbReference type="ARBA" id="ARBA00022741"/>
    </source>
</evidence>
<keyword evidence="6" id="KW-0808">Transferase</keyword>
<dbReference type="PANTHER" id="PTHR34220:SF7">
    <property type="entry name" value="SENSOR HISTIDINE KINASE YPDA"/>
    <property type="match status" value="1"/>
</dbReference>
<dbReference type="Pfam" id="PF06580">
    <property type="entry name" value="His_kinase"/>
    <property type="match status" value="1"/>
</dbReference>
<dbReference type="Pfam" id="PF02518">
    <property type="entry name" value="HATPase_c"/>
    <property type="match status" value="1"/>
</dbReference>
<evidence type="ECO:0000256" key="4">
    <source>
        <dbReference type="ARBA" id="ARBA00022475"/>
    </source>
</evidence>
<dbReference type="CDD" id="cd06225">
    <property type="entry name" value="HAMP"/>
    <property type="match status" value="1"/>
</dbReference>
<dbReference type="SUPFAM" id="SSF55874">
    <property type="entry name" value="ATPase domain of HSP90 chaperone/DNA topoisomerase II/histidine kinase"/>
    <property type="match status" value="1"/>
</dbReference>
<sequence length="606" mass="69621">MKKALASLFLSLIRICTRKLVIKLILLFTSIIILAVSTLTFISYKMLEKQSVESNLAGSTNNLRLVNKNVRNYIGEVSQFTSPQYRYEQIMNALRNESDDTTSRMYLEDYLRVLFYSRTDVEGIFLYLIDENKVYTLTSKDITVKTSYNDTIPNEPWFKMTLADKKNRYAQSLLENTDIGYGVNSDQVFIASHRVLRDLVDRKPRAILSMVMNSSYRDEMVKDSSLKEGEDLLLLDMNMVPYYASDQPTLKYLDDAEFRSHLLNLPQGGQFTWSDGIKKYMAIVDVEKQEGWRMIKLLPYVEIYKAAQTNRNLSYSIGAVLLFFSILLIMLTVNAITKPIKILTRKMRRFSEGNFDVEMKVKGMDEVAYLSDQFNLMVLRTGNLINEKYKMKLVQNSAILKALEAEINPHFLYNALQAISTKALKSGVEDITEMVDALALTLRYCIGGKEFVLLKEEIEHIENYMLIQKARFGKRLLIVYDLEDEWHEFEIPRLTLQSLVENSVKHAVEKADIPVTIVIAARMEGQHMVIRVTDNGPGMNADRLKQVRSSLLERWEDRHGDSIGLKNVNTRLELLYGDEAGIEINSDESGTETRMMMPRKDGGTIV</sequence>
<dbReference type="Gene3D" id="3.30.565.10">
    <property type="entry name" value="Histidine kinase-like ATPase, C-terminal domain"/>
    <property type="match status" value="1"/>
</dbReference>
<evidence type="ECO:0000259" key="13">
    <source>
        <dbReference type="PROSITE" id="PS50109"/>
    </source>
</evidence>
<keyword evidence="12" id="KW-1133">Transmembrane helix</keyword>
<comment type="catalytic activity">
    <reaction evidence="1">
        <text>ATP + protein L-histidine = ADP + protein N-phospho-L-histidine.</text>
        <dbReference type="EC" id="2.7.13.3"/>
    </reaction>
</comment>